<feature type="domain" description="PiggyBac transposable element-derived protein" evidence="1">
    <location>
        <begin position="2"/>
        <end position="82"/>
    </location>
</feature>
<dbReference type="PANTHER" id="PTHR47055:SF3">
    <property type="entry name" value="PHORBOL-ESTER_DAG-TYPE DOMAIN-CONTAINING PROTEIN"/>
    <property type="match status" value="1"/>
</dbReference>
<keyword evidence="3" id="KW-1185">Reference proteome</keyword>
<comment type="caution">
    <text evidence="2">The sequence shown here is derived from an EMBL/GenBank/DDBJ whole genome shotgun (WGS) entry which is preliminary data.</text>
</comment>
<proteinExistence type="predicted"/>
<name>A0ABQ9G764_9NEOP</name>
<dbReference type="InterPro" id="IPR029526">
    <property type="entry name" value="PGBD"/>
</dbReference>
<gene>
    <name evidence="2" type="ORF">PR048_032712</name>
</gene>
<dbReference type="PANTHER" id="PTHR47055">
    <property type="entry name" value="DDE_TNP_1_7 DOMAIN-CONTAINING PROTEIN"/>
    <property type="match status" value="1"/>
</dbReference>
<evidence type="ECO:0000259" key="1">
    <source>
        <dbReference type="Pfam" id="PF13843"/>
    </source>
</evidence>
<evidence type="ECO:0000313" key="3">
    <source>
        <dbReference type="Proteomes" id="UP001159363"/>
    </source>
</evidence>
<sequence length="139" mass="15680">MKKKQSGSFESKVTKDKSIIIAKWHVNSIVSVASNAEPVHPLHSVSRFSRTQKKIVTVPQPHCIYAYNTGMRGVDRSDQNISLEEMVLSSDCTTILDDAEQNPWQQHKISNGKLGHLSFRRRIALALLETNQRVRGKKA</sequence>
<accession>A0ABQ9G764</accession>
<dbReference type="Pfam" id="PF13843">
    <property type="entry name" value="DDE_Tnp_1_7"/>
    <property type="match status" value="1"/>
</dbReference>
<protein>
    <recommendedName>
        <fullName evidence="1">PiggyBac transposable element-derived protein domain-containing protein</fullName>
    </recommendedName>
</protein>
<dbReference type="EMBL" id="JARBHB010000016">
    <property type="protein sequence ID" value="KAJ8866851.1"/>
    <property type="molecule type" value="Genomic_DNA"/>
</dbReference>
<evidence type="ECO:0000313" key="2">
    <source>
        <dbReference type="EMBL" id="KAJ8866851.1"/>
    </source>
</evidence>
<dbReference type="Proteomes" id="UP001159363">
    <property type="component" value="Chromosome 15"/>
</dbReference>
<organism evidence="2 3">
    <name type="scientific">Dryococelus australis</name>
    <dbReference type="NCBI Taxonomy" id="614101"/>
    <lineage>
        <taxon>Eukaryota</taxon>
        <taxon>Metazoa</taxon>
        <taxon>Ecdysozoa</taxon>
        <taxon>Arthropoda</taxon>
        <taxon>Hexapoda</taxon>
        <taxon>Insecta</taxon>
        <taxon>Pterygota</taxon>
        <taxon>Neoptera</taxon>
        <taxon>Polyneoptera</taxon>
        <taxon>Phasmatodea</taxon>
        <taxon>Verophasmatodea</taxon>
        <taxon>Anareolatae</taxon>
        <taxon>Phasmatidae</taxon>
        <taxon>Eurycanthinae</taxon>
        <taxon>Dryococelus</taxon>
    </lineage>
</organism>
<dbReference type="InterPro" id="IPR052638">
    <property type="entry name" value="PiggyBac_TE-derived"/>
</dbReference>
<reference evidence="2 3" key="1">
    <citation type="submission" date="2023-02" db="EMBL/GenBank/DDBJ databases">
        <title>LHISI_Scaffold_Assembly.</title>
        <authorList>
            <person name="Stuart O.P."/>
            <person name="Cleave R."/>
            <person name="Magrath M.J.L."/>
            <person name="Mikheyev A.S."/>
        </authorList>
    </citation>
    <scope>NUCLEOTIDE SEQUENCE [LARGE SCALE GENOMIC DNA]</scope>
    <source>
        <strain evidence="2">Daus_M_001</strain>
        <tissue evidence="2">Leg muscle</tissue>
    </source>
</reference>